<gene>
    <name evidence="1" type="ORF">PECUL_23A007884</name>
</gene>
<keyword evidence="2" id="KW-1185">Reference proteome</keyword>
<reference evidence="1" key="1">
    <citation type="submission" date="2022-03" db="EMBL/GenBank/DDBJ databases">
        <authorList>
            <person name="Alioto T."/>
            <person name="Alioto T."/>
            <person name="Gomez Garrido J."/>
        </authorList>
    </citation>
    <scope>NUCLEOTIDE SEQUENCE</scope>
</reference>
<dbReference type="AlphaFoldDB" id="A0AAD1R9R5"/>
<organism evidence="1 2">
    <name type="scientific">Pelobates cultripes</name>
    <name type="common">Western spadefoot toad</name>
    <dbReference type="NCBI Taxonomy" id="61616"/>
    <lineage>
        <taxon>Eukaryota</taxon>
        <taxon>Metazoa</taxon>
        <taxon>Chordata</taxon>
        <taxon>Craniata</taxon>
        <taxon>Vertebrata</taxon>
        <taxon>Euteleostomi</taxon>
        <taxon>Amphibia</taxon>
        <taxon>Batrachia</taxon>
        <taxon>Anura</taxon>
        <taxon>Pelobatoidea</taxon>
        <taxon>Pelobatidae</taxon>
        <taxon>Pelobates</taxon>
    </lineage>
</organism>
<protein>
    <submittedName>
        <fullName evidence="1">Uncharacterized protein</fullName>
    </submittedName>
</protein>
<evidence type="ECO:0000313" key="2">
    <source>
        <dbReference type="Proteomes" id="UP001295444"/>
    </source>
</evidence>
<evidence type="ECO:0000313" key="1">
    <source>
        <dbReference type="EMBL" id="CAH2225299.1"/>
    </source>
</evidence>
<dbReference type="Proteomes" id="UP001295444">
    <property type="component" value="Chromosome 01"/>
</dbReference>
<sequence>MADLYRQIATLETLHKRSQLVTTYGELLQARRQLKDLLTKRYLRSIQRSKGFFYTHANKGGRYLARLLKDNTPHAQVQITIILGRHLNTPNPRNSDRTITSYIIYDPRTTIMTEKPTTPGSRCTCEMQGYGNYKRKQRPPSTN</sequence>
<proteinExistence type="predicted"/>
<accession>A0AAD1R9R5</accession>
<dbReference type="EMBL" id="OW240912">
    <property type="protein sequence ID" value="CAH2225299.1"/>
    <property type="molecule type" value="Genomic_DNA"/>
</dbReference>
<name>A0AAD1R9R5_PELCU</name>